<proteinExistence type="predicted"/>
<reference evidence="2 4" key="1">
    <citation type="journal article" date="2016" name="Genome Announc.">
        <title>Complete Genome Sequence of the Amino Acid-Fermenting Clostridium propionicum X2 (DSM 1682).</title>
        <authorList>
            <person name="Poehlein A."/>
            <person name="Schlien K."/>
            <person name="Chowdhury N.P."/>
            <person name="Gottschalk G."/>
            <person name="Buckel W."/>
            <person name="Daniel R."/>
        </authorList>
    </citation>
    <scope>NUCLEOTIDE SEQUENCE [LARGE SCALE GENOMIC DNA]</scope>
    <source>
        <strain evidence="2 4">X2</strain>
    </source>
</reference>
<dbReference type="Gene3D" id="3.50.50.60">
    <property type="entry name" value="FAD/NAD(P)-binding domain"/>
    <property type="match status" value="1"/>
</dbReference>
<dbReference type="EMBL" id="CP014223">
    <property type="protein sequence ID" value="AMJ40837.1"/>
    <property type="molecule type" value="Genomic_DNA"/>
</dbReference>
<sequence>MKSECYDILIIGGGPAGATLARLLPKKYRVILIDKKEKDSGFQKPCGGLLSEDAQRSLAQLNITMPKDILADPQIFSVKTIDVESGLIRHYQRTYINLDRHKFDMWLLSLIPDNVEKTNGIVRNFSINEKGYTVELFDGRVFHTRYLVGADGANSIVRKTLYPNKTMPSYVAIQQSFREQHKTPFYSCIFDKKTSDCCSWSISKDDVLIFGGAFAPQNCRNDFEKQKQRLGKYGFRFGKPIKTEACIVLRPKSYFDICTGKNRAFLIGEAAGFISPSSLEGISFAIDSAILLAETFALQSKNKEKKYLRKTFHLRLKIFKKIIKCPFMYHPMLRKLVMLSGFTSIDVK</sequence>
<dbReference type="AlphaFoldDB" id="A0A0X1U7B3"/>
<dbReference type="GO" id="GO:0071949">
    <property type="term" value="F:FAD binding"/>
    <property type="evidence" value="ECO:0007669"/>
    <property type="project" value="InterPro"/>
</dbReference>
<dbReference type="KEGG" id="cpro:CPRO_12440"/>
<dbReference type="NCBIfam" id="NF008519">
    <property type="entry name" value="PRK11445.1"/>
    <property type="match status" value="1"/>
</dbReference>
<dbReference type="Proteomes" id="UP000184204">
    <property type="component" value="Unassembled WGS sequence"/>
</dbReference>
<gene>
    <name evidence="2" type="ORF">CPRO_12440</name>
    <name evidence="3" type="ORF">SAMN02745151_01655</name>
</gene>
<reference evidence="5" key="4">
    <citation type="submission" date="2016-11" db="EMBL/GenBank/DDBJ databases">
        <authorList>
            <person name="Jaros S."/>
            <person name="Januszkiewicz K."/>
            <person name="Wedrychowicz H."/>
        </authorList>
    </citation>
    <scope>NUCLEOTIDE SEQUENCE [LARGE SCALE GENOMIC DNA]</scope>
    <source>
        <strain evidence="5">DSM 1682</strain>
    </source>
</reference>
<dbReference type="OrthoDB" id="9806565at2"/>
<evidence type="ECO:0000313" key="4">
    <source>
        <dbReference type="Proteomes" id="UP000068026"/>
    </source>
</evidence>
<dbReference type="PANTHER" id="PTHR42685">
    <property type="entry name" value="GERANYLGERANYL DIPHOSPHATE REDUCTASE"/>
    <property type="match status" value="1"/>
</dbReference>
<dbReference type="InterPro" id="IPR050407">
    <property type="entry name" value="Geranylgeranyl_reductase"/>
</dbReference>
<dbReference type="InterPro" id="IPR002938">
    <property type="entry name" value="FAD-bd"/>
</dbReference>
<dbReference type="PRINTS" id="PR00420">
    <property type="entry name" value="RNGMNOXGNASE"/>
</dbReference>
<feature type="domain" description="FAD-binding" evidence="1">
    <location>
        <begin position="6"/>
        <end position="44"/>
    </location>
</feature>
<dbReference type="Proteomes" id="UP000068026">
    <property type="component" value="Chromosome"/>
</dbReference>
<evidence type="ECO:0000313" key="5">
    <source>
        <dbReference type="Proteomes" id="UP000184204"/>
    </source>
</evidence>
<dbReference type="RefSeq" id="WP_066049093.1">
    <property type="nucleotide sequence ID" value="NZ_CP014223.1"/>
</dbReference>
<protein>
    <submittedName>
        <fullName evidence="3">Dehydrogenase (Flavoprotein)</fullName>
    </submittedName>
    <submittedName>
        <fullName evidence="2">Oxidoreductase</fullName>
    </submittedName>
</protein>
<accession>A0A0X1U7B3</accession>
<dbReference type="PANTHER" id="PTHR42685:SF22">
    <property type="entry name" value="CONDITIONED MEDIUM FACTOR RECEPTOR 1"/>
    <property type="match status" value="1"/>
</dbReference>
<evidence type="ECO:0000259" key="1">
    <source>
        <dbReference type="Pfam" id="PF01494"/>
    </source>
</evidence>
<name>A0A0X1U7B3_ANAPI</name>
<reference evidence="4" key="2">
    <citation type="submission" date="2016-01" db="EMBL/GenBank/DDBJ databases">
        <authorList>
            <person name="Poehlein A."/>
            <person name="Schlien K."/>
            <person name="Gottschalk G."/>
            <person name="Buckel W."/>
            <person name="Daniel R."/>
        </authorList>
    </citation>
    <scope>NUCLEOTIDE SEQUENCE [LARGE SCALE GENOMIC DNA]</scope>
    <source>
        <strain evidence="4">X2</strain>
    </source>
</reference>
<evidence type="ECO:0000313" key="3">
    <source>
        <dbReference type="EMBL" id="SHE74609.1"/>
    </source>
</evidence>
<organism evidence="3 5">
    <name type="scientific">Anaerotignum propionicum DSM 1682</name>
    <dbReference type="NCBI Taxonomy" id="991789"/>
    <lineage>
        <taxon>Bacteria</taxon>
        <taxon>Bacillati</taxon>
        <taxon>Bacillota</taxon>
        <taxon>Clostridia</taxon>
        <taxon>Lachnospirales</taxon>
        <taxon>Anaerotignaceae</taxon>
        <taxon>Anaerotignum</taxon>
    </lineage>
</organism>
<dbReference type="InterPro" id="IPR036188">
    <property type="entry name" value="FAD/NAD-bd_sf"/>
</dbReference>
<dbReference type="EMBL" id="FQUA01000006">
    <property type="protein sequence ID" value="SHE74609.1"/>
    <property type="molecule type" value="Genomic_DNA"/>
</dbReference>
<evidence type="ECO:0000313" key="2">
    <source>
        <dbReference type="EMBL" id="AMJ40837.1"/>
    </source>
</evidence>
<reference evidence="3" key="3">
    <citation type="submission" date="2016-11" db="EMBL/GenBank/DDBJ databases">
        <authorList>
            <person name="Varghese N."/>
            <person name="Submissions S."/>
        </authorList>
    </citation>
    <scope>NUCLEOTIDE SEQUENCE</scope>
    <source>
        <strain evidence="3">DSM 1682</strain>
    </source>
</reference>
<dbReference type="Pfam" id="PF01494">
    <property type="entry name" value="FAD_binding_3"/>
    <property type="match status" value="1"/>
</dbReference>
<keyword evidence="4" id="KW-1185">Reference proteome</keyword>
<dbReference type="SUPFAM" id="SSF51905">
    <property type="entry name" value="FAD/NAD(P)-binding domain"/>
    <property type="match status" value="1"/>
</dbReference>